<dbReference type="AlphaFoldDB" id="A0A1S1YT93"/>
<keyword evidence="2" id="KW-1185">Reference proteome</keyword>
<organism evidence="1 2">
    <name type="scientific">Flammeovirga pacifica</name>
    <dbReference type="NCBI Taxonomy" id="915059"/>
    <lineage>
        <taxon>Bacteria</taxon>
        <taxon>Pseudomonadati</taxon>
        <taxon>Bacteroidota</taxon>
        <taxon>Cytophagia</taxon>
        <taxon>Cytophagales</taxon>
        <taxon>Flammeovirgaceae</taxon>
        <taxon>Flammeovirga</taxon>
    </lineage>
</organism>
<sequence length="234" mass="27287">MEEYIYNYLIESEVRKKEANKANGLILTISRQFGSQTRKAAEILIDKLNKDEVGYKMHKRPWKLVDNTVLHNLSKELKVGITEINEFTPIEYKGLFDQIMHGLDFNRNTLDDTLYTALKTVILSYFERGNVIFLGRGAVHFAAGIPNVLKVKVRASEDFRVQQFANANQLDFRYAKERVKQKDKKRRKFNAYISEQVPVKYDLVIDREELSDQGLADCLLSFMKLKEKELTRKV</sequence>
<dbReference type="Proteomes" id="UP000179797">
    <property type="component" value="Unassembled WGS sequence"/>
</dbReference>
<dbReference type="RefSeq" id="WP_044220938.1">
    <property type="nucleotide sequence ID" value="NZ_JRYR02000002.1"/>
</dbReference>
<proteinExistence type="predicted"/>
<evidence type="ECO:0008006" key="3">
    <source>
        <dbReference type="Google" id="ProtNLM"/>
    </source>
</evidence>
<dbReference type="Pfam" id="PF13189">
    <property type="entry name" value="Cytidylate_kin2"/>
    <property type="match status" value="1"/>
</dbReference>
<accession>A0A1S1YT93</accession>
<dbReference type="STRING" id="915059.NH26_21735"/>
<dbReference type="InterPro" id="IPR027417">
    <property type="entry name" value="P-loop_NTPase"/>
</dbReference>
<dbReference type="Gene3D" id="3.40.50.300">
    <property type="entry name" value="P-loop containing nucleotide triphosphate hydrolases"/>
    <property type="match status" value="1"/>
</dbReference>
<reference evidence="1 2" key="1">
    <citation type="journal article" date="2012" name="Int. J. Syst. Evol. Microbiol.">
        <title>Flammeovirga pacifica sp. nov., isolated from deep-sea sediment.</title>
        <authorList>
            <person name="Xu H."/>
            <person name="Fu Y."/>
            <person name="Yang N."/>
            <person name="Ding Z."/>
            <person name="Lai Q."/>
            <person name="Zeng R."/>
        </authorList>
    </citation>
    <scope>NUCLEOTIDE SEQUENCE [LARGE SCALE GENOMIC DNA]</scope>
    <source>
        <strain evidence="2">DSM 24597 / LMG 26175 / WPAGA1</strain>
    </source>
</reference>
<dbReference type="EMBL" id="JRYR02000002">
    <property type="protein sequence ID" value="OHX64228.1"/>
    <property type="molecule type" value="Genomic_DNA"/>
</dbReference>
<dbReference type="OrthoDB" id="977012at2"/>
<evidence type="ECO:0000313" key="1">
    <source>
        <dbReference type="EMBL" id="OHX64228.1"/>
    </source>
</evidence>
<comment type="caution">
    <text evidence="1">The sequence shown here is derived from an EMBL/GenBank/DDBJ whole genome shotgun (WGS) entry which is preliminary data.</text>
</comment>
<name>A0A1S1YT93_FLAPC</name>
<gene>
    <name evidence="1" type="ORF">NH26_21735</name>
</gene>
<protein>
    <recommendedName>
        <fullName evidence="3">Cytidylate kinase</fullName>
    </recommendedName>
</protein>
<evidence type="ECO:0000313" key="2">
    <source>
        <dbReference type="Proteomes" id="UP000179797"/>
    </source>
</evidence>